<dbReference type="EMBL" id="JAUJYN010000012">
    <property type="protein sequence ID" value="KAK1260062.1"/>
    <property type="molecule type" value="Genomic_DNA"/>
</dbReference>
<dbReference type="Proteomes" id="UP001179952">
    <property type="component" value="Unassembled WGS sequence"/>
</dbReference>
<protein>
    <recommendedName>
        <fullName evidence="4">Potassium channel tetramerisation-type BTB domain-containing protein</fullName>
    </recommendedName>
</protein>
<evidence type="ECO:0000313" key="2">
    <source>
        <dbReference type="EMBL" id="KAK1260062.1"/>
    </source>
</evidence>
<keyword evidence="3" id="KW-1185">Reference proteome</keyword>
<proteinExistence type="predicted"/>
<sequence length="108" mass="11430">MLGAMLDDNGEADHFIDRNPDCFFVLLDLLCKGELHPSPSPWGGSSTKRPPSTPSSTTSMLQSSDLSMETASATSPPTPAARRAHGDGTAIRATPDDAGPLHCVFFFP</sequence>
<evidence type="ECO:0000313" key="3">
    <source>
        <dbReference type="Proteomes" id="UP001179952"/>
    </source>
</evidence>
<evidence type="ECO:0008006" key="4">
    <source>
        <dbReference type="Google" id="ProtNLM"/>
    </source>
</evidence>
<evidence type="ECO:0000256" key="1">
    <source>
        <dbReference type="SAM" id="MobiDB-lite"/>
    </source>
</evidence>
<gene>
    <name evidence="2" type="ORF">QJS04_geneDACA015391</name>
</gene>
<organism evidence="2 3">
    <name type="scientific">Acorus gramineus</name>
    <name type="common">Dwarf sweet flag</name>
    <dbReference type="NCBI Taxonomy" id="55184"/>
    <lineage>
        <taxon>Eukaryota</taxon>
        <taxon>Viridiplantae</taxon>
        <taxon>Streptophyta</taxon>
        <taxon>Embryophyta</taxon>
        <taxon>Tracheophyta</taxon>
        <taxon>Spermatophyta</taxon>
        <taxon>Magnoliopsida</taxon>
        <taxon>Liliopsida</taxon>
        <taxon>Acoraceae</taxon>
        <taxon>Acorus</taxon>
    </lineage>
</organism>
<reference evidence="2" key="1">
    <citation type="journal article" date="2023" name="Nat. Commun.">
        <title>Diploid and tetraploid genomes of Acorus and the evolution of monocots.</title>
        <authorList>
            <person name="Ma L."/>
            <person name="Liu K.W."/>
            <person name="Li Z."/>
            <person name="Hsiao Y.Y."/>
            <person name="Qi Y."/>
            <person name="Fu T."/>
            <person name="Tang G.D."/>
            <person name="Zhang D."/>
            <person name="Sun W.H."/>
            <person name="Liu D.K."/>
            <person name="Li Y."/>
            <person name="Chen G.Z."/>
            <person name="Liu X.D."/>
            <person name="Liao X.Y."/>
            <person name="Jiang Y.T."/>
            <person name="Yu X."/>
            <person name="Hao Y."/>
            <person name="Huang J."/>
            <person name="Zhao X.W."/>
            <person name="Ke S."/>
            <person name="Chen Y.Y."/>
            <person name="Wu W.L."/>
            <person name="Hsu J.L."/>
            <person name="Lin Y.F."/>
            <person name="Huang M.D."/>
            <person name="Li C.Y."/>
            <person name="Huang L."/>
            <person name="Wang Z.W."/>
            <person name="Zhao X."/>
            <person name="Zhong W.Y."/>
            <person name="Peng D.H."/>
            <person name="Ahmad S."/>
            <person name="Lan S."/>
            <person name="Zhang J.S."/>
            <person name="Tsai W.C."/>
            <person name="Van de Peer Y."/>
            <person name="Liu Z.J."/>
        </authorList>
    </citation>
    <scope>NUCLEOTIDE SEQUENCE</scope>
    <source>
        <strain evidence="2">SCP</strain>
    </source>
</reference>
<name>A0AAV9A7G4_ACOGR</name>
<dbReference type="AlphaFoldDB" id="A0AAV9A7G4"/>
<reference evidence="2" key="2">
    <citation type="submission" date="2023-06" db="EMBL/GenBank/DDBJ databases">
        <authorList>
            <person name="Ma L."/>
            <person name="Liu K.-W."/>
            <person name="Li Z."/>
            <person name="Hsiao Y.-Y."/>
            <person name="Qi Y."/>
            <person name="Fu T."/>
            <person name="Tang G."/>
            <person name="Zhang D."/>
            <person name="Sun W.-H."/>
            <person name="Liu D.-K."/>
            <person name="Li Y."/>
            <person name="Chen G.-Z."/>
            <person name="Liu X.-D."/>
            <person name="Liao X.-Y."/>
            <person name="Jiang Y.-T."/>
            <person name="Yu X."/>
            <person name="Hao Y."/>
            <person name="Huang J."/>
            <person name="Zhao X.-W."/>
            <person name="Ke S."/>
            <person name="Chen Y.-Y."/>
            <person name="Wu W.-L."/>
            <person name="Hsu J.-L."/>
            <person name="Lin Y.-F."/>
            <person name="Huang M.-D."/>
            <person name="Li C.-Y."/>
            <person name="Huang L."/>
            <person name="Wang Z.-W."/>
            <person name="Zhao X."/>
            <person name="Zhong W.-Y."/>
            <person name="Peng D.-H."/>
            <person name="Ahmad S."/>
            <person name="Lan S."/>
            <person name="Zhang J.-S."/>
            <person name="Tsai W.-C."/>
            <person name="Van De Peer Y."/>
            <person name="Liu Z.-J."/>
        </authorList>
    </citation>
    <scope>NUCLEOTIDE SEQUENCE</scope>
    <source>
        <strain evidence="2">SCP</strain>
        <tissue evidence="2">Leaves</tissue>
    </source>
</reference>
<feature type="compositionally biased region" description="Low complexity" evidence="1">
    <location>
        <begin position="45"/>
        <end position="75"/>
    </location>
</feature>
<comment type="caution">
    <text evidence="2">The sequence shown here is derived from an EMBL/GenBank/DDBJ whole genome shotgun (WGS) entry which is preliminary data.</text>
</comment>
<feature type="region of interest" description="Disordered" evidence="1">
    <location>
        <begin position="37"/>
        <end position="99"/>
    </location>
</feature>
<accession>A0AAV9A7G4</accession>